<dbReference type="InterPro" id="IPR037185">
    <property type="entry name" value="EmrE-like"/>
</dbReference>
<keyword evidence="4 6" id="KW-1133">Transmembrane helix</keyword>
<dbReference type="InterPro" id="IPR000620">
    <property type="entry name" value="EamA_dom"/>
</dbReference>
<evidence type="ECO:0000256" key="5">
    <source>
        <dbReference type="ARBA" id="ARBA00023136"/>
    </source>
</evidence>
<dbReference type="SUPFAM" id="SSF103481">
    <property type="entry name" value="Multidrug resistance efflux transporter EmrE"/>
    <property type="match status" value="2"/>
</dbReference>
<feature type="domain" description="EamA" evidence="7">
    <location>
        <begin position="154"/>
        <end position="287"/>
    </location>
</feature>
<comment type="caution">
    <text evidence="8">The sequence shown here is derived from an EMBL/GenBank/DDBJ whole genome shotgun (WGS) entry which is preliminary data.</text>
</comment>
<feature type="transmembrane region" description="Helical" evidence="6">
    <location>
        <begin position="214"/>
        <end position="233"/>
    </location>
</feature>
<feature type="transmembrane region" description="Helical" evidence="6">
    <location>
        <begin position="245"/>
        <end position="264"/>
    </location>
</feature>
<keyword evidence="5 6" id="KW-0472">Membrane</keyword>
<evidence type="ECO:0000256" key="4">
    <source>
        <dbReference type="ARBA" id="ARBA00022989"/>
    </source>
</evidence>
<keyword evidence="2" id="KW-1003">Cell membrane</keyword>
<gene>
    <name evidence="8" type="ORF">C0187_01675</name>
</gene>
<accession>A0A2J6WPP0</accession>
<feature type="transmembrane region" description="Helical" evidence="6">
    <location>
        <begin position="37"/>
        <end position="57"/>
    </location>
</feature>
<evidence type="ECO:0000259" key="7">
    <source>
        <dbReference type="Pfam" id="PF00892"/>
    </source>
</evidence>
<feature type="transmembrane region" description="Helical" evidence="6">
    <location>
        <begin position="126"/>
        <end position="144"/>
    </location>
</feature>
<feature type="transmembrane region" description="Helical" evidence="6">
    <location>
        <begin position="184"/>
        <end position="202"/>
    </location>
</feature>
<evidence type="ECO:0000256" key="3">
    <source>
        <dbReference type="ARBA" id="ARBA00022692"/>
    </source>
</evidence>
<feature type="transmembrane region" description="Helical" evidence="6">
    <location>
        <begin position="96"/>
        <end position="119"/>
    </location>
</feature>
<reference evidence="8 9" key="1">
    <citation type="submission" date="2018-01" db="EMBL/GenBank/DDBJ databases">
        <title>Metagenomic assembled genomes from two thermal pools in the Uzon Caldera, Kamchatka, Russia.</title>
        <authorList>
            <person name="Wilkins L."/>
            <person name="Ettinger C."/>
        </authorList>
    </citation>
    <scope>NUCLEOTIDE SEQUENCE [LARGE SCALE GENOMIC DNA]</scope>
    <source>
        <strain evidence="8">ZAV-05</strain>
    </source>
</reference>
<feature type="transmembrane region" description="Helical" evidence="6">
    <location>
        <begin position="69"/>
        <end position="90"/>
    </location>
</feature>
<organism evidence="8 9">
    <name type="scientific">Calditerrivibrio nitroreducens</name>
    <dbReference type="NCBI Taxonomy" id="477976"/>
    <lineage>
        <taxon>Bacteria</taxon>
        <taxon>Pseudomonadati</taxon>
        <taxon>Deferribacterota</taxon>
        <taxon>Deferribacteres</taxon>
        <taxon>Deferribacterales</taxon>
        <taxon>Calditerrivibrionaceae</taxon>
    </lineage>
</organism>
<dbReference type="PANTHER" id="PTHR32322">
    <property type="entry name" value="INNER MEMBRANE TRANSPORTER"/>
    <property type="match status" value="1"/>
</dbReference>
<sequence>MSNLSLKGSILIILAGVLWGTTGTSQGLAPVGVSSSTVGSMRLIIAGVFFTILLILTKDYPKKNLRKEDLFFLIVGTLSVVFYQLSFFYGVRISGVAVGTLIGIGSSPMWGGLLGYLFLGEKPAKIWYLSTFLAILGLIFLSFIDISSLHINFTGVLLMLLAGFTYVVYSLCAKKLMTKFHANFVMAVYFMGGGILMMPVLFMNDMSWLLSLRGSILMIHLGIFATFLAYILFSRGLMLVPVSKATTLSLSEPLTASILGITVLGERVTMMNIIGIFLIFTSLLLLSRKS</sequence>
<feature type="transmembrane region" description="Helical" evidence="6">
    <location>
        <begin position="150"/>
        <end position="172"/>
    </location>
</feature>
<dbReference type="PANTHER" id="PTHR32322:SF18">
    <property type="entry name" value="S-ADENOSYLMETHIONINE_S-ADENOSYLHOMOCYSTEINE TRANSPORTER"/>
    <property type="match status" value="1"/>
</dbReference>
<evidence type="ECO:0000313" key="9">
    <source>
        <dbReference type="Proteomes" id="UP000242881"/>
    </source>
</evidence>
<feature type="domain" description="EamA" evidence="7">
    <location>
        <begin position="7"/>
        <end position="142"/>
    </location>
</feature>
<comment type="subcellular location">
    <subcellularLocation>
        <location evidence="1">Cell membrane</location>
        <topology evidence="1">Multi-pass membrane protein</topology>
    </subcellularLocation>
</comment>
<dbReference type="Pfam" id="PF00892">
    <property type="entry name" value="EamA"/>
    <property type="match status" value="2"/>
</dbReference>
<dbReference type="EMBL" id="PNIN01000023">
    <property type="protein sequence ID" value="PMP72364.1"/>
    <property type="molecule type" value="Genomic_DNA"/>
</dbReference>
<dbReference type="GO" id="GO:0005886">
    <property type="term" value="C:plasma membrane"/>
    <property type="evidence" value="ECO:0007669"/>
    <property type="project" value="UniProtKB-SubCell"/>
</dbReference>
<dbReference type="AlphaFoldDB" id="A0A2J6WPP0"/>
<protein>
    <submittedName>
        <fullName evidence="8">EamA family transporter</fullName>
    </submittedName>
</protein>
<evidence type="ECO:0000256" key="2">
    <source>
        <dbReference type="ARBA" id="ARBA00022475"/>
    </source>
</evidence>
<keyword evidence="3 6" id="KW-0812">Transmembrane</keyword>
<evidence type="ECO:0000256" key="1">
    <source>
        <dbReference type="ARBA" id="ARBA00004651"/>
    </source>
</evidence>
<dbReference type="InterPro" id="IPR050638">
    <property type="entry name" value="AA-Vitamin_Transporters"/>
</dbReference>
<name>A0A2J6WPP0_9BACT</name>
<feature type="transmembrane region" description="Helical" evidence="6">
    <location>
        <begin position="270"/>
        <end position="287"/>
    </location>
</feature>
<proteinExistence type="predicted"/>
<dbReference type="Proteomes" id="UP000242881">
    <property type="component" value="Unassembled WGS sequence"/>
</dbReference>
<evidence type="ECO:0000313" key="8">
    <source>
        <dbReference type="EMBL" id="PMP72364.1"/>
    </source>
</evidence>
<evidence type="ECO:0000256" key="6">
    <source>
        <dbReference type="SAM" id="Phobius"/>
    </source>
</evidence>